<dbReference type="OrthoDB" id="331328at2"/>
<keyword evidence="1" id="KW-1133">Transmembrane helix</keyword>
<keyword evidence="1" id="KW-0812">Transmembrane</keyword>
<reference evidence="2" key="1">
    <citation type="journal article" date="2019" name="PLoS Negl. Trop. Dis.">
        <title>Revisiting the worldwide diversity of Leptospira species in the environment.</title>
        <authorList>
            <person name="Vincent A.T."/>
            <person name="Schiettekatte O."/>
            <person name="Bourhy P."/>
            <person name="Veyrier F.J."/>
            <person name="Picardeau M."/>
        </authorList>
    </citation>
    <scope>NUCLEOTIDE SEQUENCE [LARGE SCALE GENOMIC DNA]</scope>
    <source>
        <strain evidence="2">SSS9</strain>
    </source>
</reference>
<evidence type="ECO:0000313" key="3">
    <source>
        <dbReference type="Proteomes" id="UP000297453"/>
    </source>
</evidence>
<dbReference type="Proteomes" id="UP000297453">
    <property type="component" value="Unassembled WGS sequence"/>
</dbReference>
<name>A0A4R9FS43_9LEPT</name>
<dbReference type="AlphaFoldDB" id="A0A4R9FS43"/>
<accession>A0A4R9FS43</accession>
<dbReference type="RefSeq" id="WP_135587973.1">
    <property type="nucleotide sequence ID" value="NZ_RQEP01000016.1"/>
</dbReference>
<feature type="transmembrane region" description="Helical" evidence="1">
    <location>
        <begin position="46"/>
        <end position="67"/>
    </location>
</feature>
<keyword evidence="3" id="KW-1185">Reference proteome</keyword>
<evidence type="ECO:0008006" key="4">
    <source>
        <dbReference type="Google" id="ProtNLM"/>
    </source>
</evidence>
<comment type="caution">
    <text evidence="2">The sequence shown here is derived from an EMBL/GenBank/DDBJ whole genome shotgun (WGS) entry which is preliminary data.</text>
</comment>
<organism evidence="2 3">
    <name type="scientific">Leptospira semungkisensis</name>
    <dbReference type="NCBI Taxonomy" id="2484985"/>
    <lineage>
        <taxon>Bacteria</taxon>
        <taxon>Pseudomonadati</taxon>
        <taxon>Spirochaetota</taxon>
        <taxon>Spirochaetia</taxon>
        <taxon>Leptospirales</taxon>
        <taxon>Leptospiraceae</taxon>
        <taxon>Leptospira</taxon>
    </lineage>
</organism>
<dbReference type="EMBL" id="RQEP01000016">
    <property type="protein sequence ID" value="TGK01652.1"/>
    <property type="molecule type" value="Genomic_DNA"/>
</dbReference>
<gene>
    <name evidence="2" type="ORF">EHO59_11100</name>
</gene>
<proteinExistence type="predicted"/>
<evidence type="ECO:0000313" key="2">
    <source>
        <dbReference type="EMBL" id="TGK01652.1"/>
    </source>
</evidence>
<keyword evidence="1" id="KW-0472">Membrane</keyword>
<protein>
    <recommendedName>
        <fullName evidence="4">DUF3619 family protein</fullName>
    </recommendedName>
</protein>
<evidence type="ECO:0000256" key="1">
    <source>
        <dbReference type="SAM" id="Phobius"/>
    </source>
</evidence>
<sequence length="113" mass="12747">MKNQSESELDQTVERLIQDPDFSRRIAKRIIAQAEHKKTKPANLEFAWKAIAAVLLIGLTAVLASYYSRSQKESQDSFSGLSNPAAELIASPVETEYVWEDTDLIIETSFTER</sequence>